<name>A0ABN0C3N0_9ACTN</name>
<protein>
    <submittedName>
        <fullName evidence="1">Uncharacterized protein</fullName>
    </submittedName>
</protein>
<reference evidence="1" key="1">
    <citation type="submission" date="2010-08" db="EMBL/GenBank/DDBJ databases">
        <authorList>
            <person name="Weinstock G."/>
            <person name="Sodergren E."/>
            <person name="Clifton S."/>
            <person name="Fulton L."/>
            <person name="Fulton B."/>
            <person name="Courtney L."/>
            <person name="Fronick C."/>
            <person name="Harrison M."/>
            <person name="Strong C."/>
            <person name="Farmer C."/>
            <person name="Delahaunty K."/>
            <person name="Markovic C."/>
            <person name="Hall O."/>
            <person name="Minx P."/>
            <person name="Tomlinson C."/>
            <person name="Mitreva M."/>
            <person name="Hou S."/>
            <person name="Chen J."/>
            <person name="Wollam A."/>
            <person name="Pepin K.H."/>
            <person name="Johnson M."/>
            <person name="Bhonagiri V."/>
            <person name="Zhang X."/>
            <person name="Suruliraj S."/>
            <person name="Warren W."/>
            <person name="Chinwalla A."/>
            <person name="Mardis E.R."/>
            <person name="Wilson R.K."/>
        </authorList>
    </citation>
    <scope>NUCLEOTIDE SEQUENCE [LARGE SCALE GENOMIC DNA]</scope>
    <source>
        <strain evidence="1">HL044PA1</strain>
    </source>
</reference>
<organism evidence="1 2">
    <name type="scientific">Cutibacterium modestum HL044PA1</name>
    <dbReference type="NCBI Taxonomy" id="765109"/>
    <lineage>
        <taxon>Bacteria</taxon>
        <taxon>Bacillati</taxon>
        <taxon>Actinomycetota</taxon>
        <taxon>Actinomycetes</taxon>
        <taxon>Propionibacteriales</taxon>
        <taxon>Propionibacteriaceae</taxon>
        <taxon>Cutibacterium</taxon>
        <taxon>Cutibacterium modestum</taxon>
    </lineage>
</organism>
<sequence>MVQPEDVVASLGEMLDDTIVTTLVLIRADDNDDAALGTCHQVLLGEAFSLPLIP</sequence>
<evidence type="ECO:0000313" key="2">
    <source>
        <dbReference type="Proteomes" id="UP000003179"/>
    </source>
</evidence>
<gene>
    <name evidence="1" type="ORF">HMPREF9607_02001</name>
</gene>
<proteinExistence type="predicted"/>
<evidence type="ECO:0000313" key="1">
    <source>
        <dbReference type="EMBL" id="EFS91840.1"/>
    </source>
</evidence>
<accession>A0ABN0C3N0</accession>
<comment type="caution">
    <text evidence="1">The sequence shown here is derived from an EMBL/GenBank/DDBJ whole genome shotgun (WGS) entry which is preliminary data.</text>
</comment>
<dbReference type="Proteomes" id="UP000003179">
    <property type="component" value="Unassembled WGS sequence"/>
</dbReference>
<dbReference type="EMBL" id="ADZU01000033">
    <property type="protein sequence ID" value="EFS91840.1"/>
    <property type="molecule type" value="Genomic_DNA"/>
</dbReference>
<keyword evidence="2" id="KW-1185">Reference proteome</keyword>